<dbReference type="EMBL" id="JAAKZZ010000001">
    <property type="protein sequence ID" value="NGO66829.1"/>
    <property type="molecule type" value="Genomic_DNA"/>
</dbReference>
<dbReference type="RefSeq" id="WP_165296500.1">
    <property type="nucleotide sequence ID" value="NZ_JAAKZZ010000001.1"/>
</dbReference>
<keyword evidence="1" id="KW-0238">DNA-binding</keyword>
<dbReference type="SMART" id="SM00421">
    <property type="entry name" value="HTH_LUXR"/>
    <property type="match status" value="2"/>
</dbReference>
<protein>
    <recommendedName>
        <fullName evidence="2">HTH luxR-type domain-containing protein</fullName>
    </recommendedName>
</protein>
<proteinExistence type="predicted"/>
<dbReference type="InterPro" id="IPR039420">
    <property type="entry name" value="WalR-like"/>
</dbReference>
<feature type="domain" description="HTH luxR-type" evidence="2">
    <location>
        <begin position="81"/>
        <end position="138"/>
    </location>
</feature>
<dbReference type="InterPro" id="IPR000792">
    <property type="entry name" value="Tscrpt_reg_LuxR_C"/>
</dbReference>
<comment type="caution">
    <text evidence="3">The sequence shown here is derived from an EMBL/GenBank/DDBJ whole genome shotgun (WGS) entry which is preliminary data.</text>
</comment>
<dbReference type="GO" id="GO:0003677">
    <property type="term" value="F:DNA binding"/>
    <property type="evidence" value="ECO:0007669"/>
    <property type="project" value="UniProtKB-KW"/>
</dbReference>
<accession>A0A6G4WNJ1</accession>
<keyword evidence="4" id="KW-1185">Reference proteome</keyword>
<dbReference type="Gene3D" id="1.10.10.10">
    <property type="entry name" value="Winged helix-like DNA-binding domain superfamily/Winged helix DNA-binding domain"/>
    <property type="match status" value="2"/>
</dbReference>
<dbReference type="AlphaFoldDB" id="A0A6G4WNJ1"/>
<dbReference type="PANTHER" id="PTHR43214:SF42">
    <property type="entry name" value="TRANSCRIPTIONAL REGULATORY PROTEIN DESR"/>
    <property type="match status" value="1"/>
</dbReference>
<name>A0A6G4WNJ1_9ACTN</name>
<evidence type="ECO:0000313" key="3">
    <source>
        <dbReference type="EMBL" id="NGO66829.1"/>
    </source>
</evidence>
<evidence type="ECO:0000259" key="2">
    <source>
        <dbReference type="SMART" id="SM00421"/>
    </source>
</evidence>
<dbReference type="Proteomes" id="UP000477722">
    <property type="component" value="Unassembled WGS sequence"/>
</dbReference>
<organism evidence="3 4">
    <name type="scientific">Streptomyces boncukensis</name>
    <dbReference type="NCBI Taxonomy" id="2711219"/>
    <lineage>
        <taxon>Bacteria</taxon>
        <taxon>Bacillati</taxon>
        <taxon>Actinomycetota</taxon>
        <taxon>Actinomycetes</taxon>
        <taxon>Kitasatosporales</taxon>
        <taxon>Streptomycetaceae</taxon>
        <taxon>Streptomyces</taxon>
    </lineage>
</organism>
<dbReference type="SUPFAM" id="SSF46894">
    <property type="entry name" value="C-terminal effector domain of the bipartite response regulators"/>
    <property type="match status" value="2"/>
</dbReference>
<dbReference type="InterPro" id="IPR036388">
    <property type="entry name" value="WH-like_DNA-bd_sf"/>
</dbReference>
<gene>
    <name evidence="3" type="ORF">G5C65_00315</name>
</gene>
<evidence type="ECO:0000313" key="4">
    <source>
        <dbReference type="Proteomes" id="UP000477722"/>
    </source>
</evidence>
<dbReference type="GO" id="GO:0006355">
    <property type="term" value="P:regulation of DNA-templated transcription"/>
    <property type="evidence" value="ECO:0007669"/>
    <property type="project" value="InterPro"/>
</dbReference>
<dbReference type="Pfam" id="PF00196">
    <property type="entry name" value="GerE"/>
    <property type="match status" value="1"/>
</dbReference>
<evidence type="ECO:0000256" key="1">
    <source>
        <dbReference type="ARBA" id="ARBA00023125"/>
    </source>
</evidence>
<dbReference type="InterPro" id="IPR016032">
    <property type="entry name" value="Sig_transdc_resp-reg_C-effctor"/>
</dbReference>
<feature type="domain" description="HTH luxR-type" evidence="2">
    <location>
        <begin position="7"/>
        <end position="65"/>
    </location>
</feature>
<sequence length="154" mass="17115">MTTTVARITLAPRERQILEGLADGSTLATVALDLKIRENTALGYLKLAKRKLHGVRETAAALAVAYATDAIDRPNPLDPEALFLPREQRDIVPLIAQGMASAQMATELNRPVTIVRRDGRDLLKNLRAQNRAHAVTRAWQFQILTADEVNVWLR</sequence>
<reference evidence="3 4" key="1">
    <citation type="submission" date="2020-02" db="EMBL/GenBank/DDBJ databases">
        <title>Whole-genome analyses of novel actinobacteria.</title>
        <authorList>
            <person name="Sahin N."/>
            <person name="Tatar D."/>
        </authorList>
    </citation>
    <scope>NUCLEOTIDE SEQUENCE [LARGE SCALE GENOMIC DNA]</scope>
    <source>
        <strain evidence="3 4">SB3404</strain>
    </source>
</reference>
<dbReference type="PANTHER" id="PTHR43214">
    <property type="entry name" value="TWO-COMPONENT RESPONSE REGULATOR"/>
    <property type="match status" value="1"/>
</dbReference>